<reference evidence="4 5" key="1">
    <citation type="submission" date="2014-03" db="EMBL/GenBank/DDBJ databases">
        <title>Genomics of Bifidobacteria.</title>
        <authorList>
            <person name="Ventura M."/>
            <person name="Milani C."/>
            <person name="Lugli G.A."/>
        </authorList>
    </citation>
    <scope>NUCLEOTIDE SEQUENCE [LARGE SCALE GENOMIC DNA]</scope>
    <source>
        <strain evidence="4 5">JCM 13495</strain>
    </source>
</reference>
<gene>
    <name evidence="4" type="ORF">BITS_0870</name>
</gene>
<comment type="caution">
    <text evidence="4">The sequence shown here is derived from an EMBL/GenBank/DDBJ whole genome shotgun (WGS) entry which is preliminary data.</text>
</comment>
<dbReference type="AlphaFoldDB" id="A0A087EKQ4"/>
<proteinExistence type="predicted"/>
<dbReference type="SUPFAM" id="SSF50249">
    <property type="entry name" value="Nucleic acid-binding proteins"/>
    <property type="match status" value="1"/>
</dbReference>
<name>A0A087EKQ4_9BIFI</name>
<dbReference type="eggNOG" id="COG0629">
    <property type="taxonomic scope" value="Bacteria"/>
</dbReference>
<organism evidence="4 5">
    <name type="scientific">Bifidobacterium tsurumiense</name>
    <dbReference type="NCBI Taxonomy" id="356829"/>
    <lineage>
        <taxon>Bacteria</taxon>
        <taxon>Bacillati</taxon>
        <taxon>Actinomycetota</taxon>
        <taxon>Actinomycetes</taxon>
        <taxon>Bifidobacteriales</taxon>
        <taxon>Bifidobacteriaceae</taxon>
        <taxon>Bifidobacterium</taxon>
    </lineage>
</organism>
<evidence type="ECO:0000313" key="5">
    <source>
        <dbReference type="Proteomes" id="UP000029080"/>
    </source>
</evidence>
<feature type="compositionally biased region" description="Polar residues" evidence="3">
    <location>
        <begin position="161"/>
        <end position="172"/>
    </location>
</feature>
<dbReference type="CDD" id="cd04496">
    <property type="entry name" value="SSB_OBF"/>
    <property type="match status" value="1"/>
</dbReference>
<dbReference type="GO" id="GO:0003697">
    <property type="term" value="F:single-stranded DNA binding"/>
    <property type="evidence" value="ECO:0007669"/>
    <property type="project" value="InterPro"/>
</dbReference>
<keyword evidence="5" id="KW-1185">Reference proteome</keyword>
<accession>A0A087EKQ4</accession>
<sequence length="202" mass="21992">MSFGRDDVACSFRIGSTRSYYQASSNQWHEHPTTWITVKTFRNLATNTRMSIHKGDPVIVTGVLNTEEWVQDGNKRSRMVVEASSIGHDLSMGYSQFTRLKSGDPVMAERNARRSVGFVGADSSGKDAGPQSRQQENSDGNQAESLGVDPWNGDEGVGGQNAVTSEGSQAATSHEDDAAFGRKKEKPHDDITDGDEGFNADF</sequence>
<dbReference type="EMBL" id="JGZU01000002">
    <property type="protein sequence ID" value="KFJ08355.1"/>
    <property type="molecule type" value="Genomic_DNA"/>
</dbReference>
<feature type="region of interest" description="Disordered" evidence="3">
    <location>
        <begin position="118"/>
        <end position="202"/>
    </location>
</feature>
<feature type="compositionally biased region" description="Acidic residues" evidence="3">
    <location>
        <begin position="192"/>
        <end position="202"/>
    </location>
</feature>
<protein>
    <submittedName>
        <fullName evidence="4">SsDNA-binding protein</fullName>
    </submittedName>
</protein>
<dbReference type="Proteomes" id="UP000029080">
    <property type="component" value="Unassembled WGS sequence"/>
</dbReference>
<dbReference type="STRING" id="356829.BITS_0870"/>
<feature type="compositionally biased region" description="Basic and acidic residues" evidence="3">
    <location>
        <begin position="173"/>
        <end position="191"/>
    </location>
</feature>
<evidence type="ECO:0000256" key="1">
    <source>
        <dbReference type="ARBA" id="ARBA00023125"/>
    </source>
</evidence>
<evidence type="ECO:0000256" key="2">
    <source>
        <dbReference type="PROSITE-ProRule" id="PRU00252"/>
    </source>
</evidence>
<dbReference type="InterPro" id="IPR000424">
    <property type="entry name" value="Primosome_PriB/ssb"/>
</dbReference>
<dbReference type="Pfam" id="PF00436">
    <property type="entry name" value="SSB"/>
    <property type="match status" value="1"/>
</dbReference>
<dbReference type="PROSITE" id="PS50935">
    <property type="entry name" value="SSB"/>
    <property type="match status" value="1"/>
</dbReference>
<evidence type="ECO:0000256" key="3">
    <source>
        <dbReference type="SAM" id="MobiDB-lite"/>
    </source>
</evidence>
<feature type="compositionally biased region" description="Polar residues" evidence="3">
    <location>
        <begin position="131"/>
        <end position="144"/>
    </location>
</feature>
<evidence type="ECO:0000313" key="4">
    <source>
        <dbReference type="EMBL" id="KFJ08355.1"/>
    </source>
</evidence>
<dbReference type="RefSeq" id="WP_052366665.1">
    <property type="nucleotide sequence ID" value="NZ_JGZU01000002.1"/>
</dbReference>
<keyword evidence="1 2" id="KW-0238">DNA-binding</keyword>
<dbReference type="InterPro" id="IPR012340">
    <property type="entry name" value="NA-bd_OB-fold"/>
</dbReference>
<dbReference type="Gene3D" id="2.40.50.140">
    <property type="entry name" value="Nucleic acid-binding proteins"/>
    <property type="match status" value="1"/>
</dbReference>